<feature type="transmembrane region" description="Helical" evidence="1">
    <location>
        <begin position="29"/>
        <end position="50"/>
    </location>
</feature>
<reference evidence="2" key="1">
    <citation type="journal article" date="2020" name="mSystems">
        <title>Genome- and Community-Level Interaction Insights into Carbon Utilization and Element Cycling Functions of Hydrothermarchaeota in Hydrothermal Sediment.</title>
        <authorList>
            <person name="Zhou Z."/>
            <person name="Liu Y."/>
            <person name="Xu W."/>
            <person name="Pan J."/>
            <person name="Luo Z.H."/>
            <person name="Li M."/>
        </authorList>
    </citation>
    <scope>NUCLEOTIDE SEQUENCE [LARGE SCALE GENOMIC DNA]</scope>
    <source>
        <strain evidence="2">HyVt-493</strain>
    </source>
</reference>
<keyword evidence="1" id="KW-1133">Transmembrane helix</keyword>
<dbReference type="InterPro" id="IPR046513">
    <property type="entry name" value="DUF6691"/>
</dbReference>
<sequence length="161" mass="17324">MKQVTDMKKSNAELKIEVEEQMYLPLLKILSIILGTVFGMLLVSIGGTSFDIMAGMFLFENFQLPIVLSLAVGTGAAGMYLVKRMKARSIVSQKEITFGAVPFSRRAIIGALLFGTGWALTASCPGTAMVMIGEGKMTGLFVVAGIIVGTVIFGYFNRNAR</sequence>
<dbReference type="AlphaFoldDB" id="A0A7V2T1J5"/>
<comment type="caution">
    <text evidence="2">The sequence shown here is derived from an EMBL/GenBank/DDBJ whole genome shotgun (WGS) entry which is preliminary data.</text>
</comment>
<keyword evidence="1" id="KW-0812">Transmembrane</keyword>
<proteinExistence type="predicted"/>
<gene>
    <name evidence="2" type="ORF">ENJ51_11715</name>
</gene>
<dbReference type="Pfam" id="PF20398">
    <property type="entry name" value="DUF6691"/>
    <property type="match status" value="1"/>
</dbReference>
<protein>
    <recommendedName>
        <fullName evidence="3">Sulphur transport domain-containing protein</fullName>
    </recommendedName>
</protein>
<evidence type="ECO:0008006" key="3">
    <source>
        <dbReference type="Google" id="ProtNLM"/>
    </source>
</evidence>
<organism evidence="2">
    <name type="scientific">Leucothrix mucor</name>
    <dbReference type="NCBI Taxonomy" id="45248"/>
    <lineage>
        <taxon>Bacteria</taxon>
        <taxon>Pseudomonadati</taxon>
        <taxon>Pseudomonadota</taxon>
        <taxon>Gammaproteobacteria</taxon>
        <taxon>Thiotrichales</taxon>
        <taxon>Thiotrichaceae</taxon>
        <taxon>Leucothrix</taxon>
    </lineage>
</organism>
<feature type="transmembrane region" description="Helical" evidence="1">
    <location>
        <begin position="103"/>
        <end position="132"/>
    </location>
</feature>
<dbReference type="EMBL" id="DRMS01000441">
    <property type="protein sequence ID" value="HFC93466.1"/>
    <property type="molecule type" value="Genomic_DNA"/>
</dbReference>
<evidence type="ECO:0000313" key="2">
    <source>
        <dbReference type="EMBL" id="HFC93466.1"/>
    </source>
</evidence>
<keyword evidence="1" id="KW-0472">Membrane</keyword>
<feature type="transmembrane region" description="Helical" evidence="1">
    <location>
        <begin position="62"/>
        <end position="82"/>
    </location>
</feature>
<name>A0A7V2T1J5_LEUMU</name>
<dbReference type="Proteomes" id="UP000885750">
    <property type="component" value="Unassembled WGS sequence"/>
</dbReference>
<evidence type="ECO:0000256" key="1">
    <source>
        <dbReference type="SAM" id="Phobius"/>
    </source>
</evidence>
<feature type="transmembrane region" description="Helical" evidence="1">
    <location>
        <begin position="138"/>
        <end position="156"/>
    </location>
</feature>
<accession>A0A7V2T1J5</accession>